<dbReference type="InterPro" id="IPR005702">
    <property type="entry name" value="Wzc-like_C"/>
</dbReference>
<keyword evidence="5 10" id="KW-0418">Kinase</keyword>
<sequence>MVVRKKHSERQLIIKEKGIIPEQLRNIRTSIQYLAEKRNMKVIMVTSCRQGEGKSSAIANLAYFMAKNGKKVLIIDSDLRLPTIHELFKLQNFSGLTDLLNEIEGKDIIQRVIENLDIVTSGPLPYNPAELLSKPIFQDFIDSHRNKYDFIFVDSTPSGLADSFIIGNVCDSALIVVENEKTTKRQLKSCIDKYQMQNIDIMGIVRNKVRKRKHDSSYYYQYTRE</sequence>
<evidence type="ECO:0000256" key="7">
    <source>
        <dbReference type="ARBA" id="ARBA00023137"/>
    </source>
</evidence>
<dbReference type="Gene3D" id="3.40.50.300">
    <property type="entry name" value="P-loop containing nucleotide triphosphate hydrolases"/>
    <property type="match status" value="1"/>
</dbReference>
<keyword evidence="3" id="KW-0808">Transferase</keyword>
<dbReference type="PANTHER" id="PTHR32309:SF13">
    <property type="entry name" value="FERRIC ENTEROBACTIN TRANSPORT PROTEIN FEPE"/>
    <property type="match status" value="1"/>
</dbReference>
<proteinExistence type="inferred from homology"/>
<organism evidence="10 11">
    <name type="scientific">Listeria grandensis</name>
    <dbReference type="NCBI Taxonomy" id="1494963"/>
    <lineage>
        <taxon>Bacteria</taxon>
        <taxon>Bacillati</taxon>
        <taxon>Bacillota</taxon>
        <taxon>Bacilli</taxon>
        <taxon>Bacillales</taxon>
        <taxon>Listeriaceae</taxon>
        <taxon>Listeria</taxon>
    </lineage>
</organism>
<dbReference type="GO" id="GO:0005524">
    <property type="term" value="F:ATP binding"/>
    <property type="evidence" value="ECO:0007669"/>
    <property type="project" value="UniProtKB-KW"/>
</dbReference>
<dbReference type="CDD" id="cd05387">
    <property type="entry name" value="BY-kinase"/>
    <property type="match status" value="1"/>
</dbReference>
<evidence type="ECO:0000259" key="9">
    <source>
        <dbReference type="Pfam" id="PF13614"/>
    </source>
</evidence>
<evidence type="ECO:0000313" key="10">
    <source>
        <dbReference type="EMBL" id="MBC1936390.1"/>
    </source>
</evidence>
<evidence type="ECO:0000256" key="6">
    <source>
        <dbReference type="ARBA" id="ARBA00022840"/>
    </source>
</evidence>
<dbReference type="RefSeq" id="WP_185409454.1">
    <property type="nucleotide sequence ID" value="NZ_JAARRE010000003.1"/>
</dbReference>
<evidence type="ECO:0000256" key="8">
    <source>
        <dbReference type="ARBA" id="ARBA00051245"/>
    </source>
</evidence>
<keyword evidence="4" id="KW-0547">Nucleotide-binding</keyword>
<evidence type="ECO:0000256" key="3">
    <source>
        <dbReference type="ARBA" id="ARBA00022679"/>
    </source>
</evidence>
<evidence type="ECO:0000256" key="1">
    <source>
        <dbReference type="ARBA" id="ARBA00007316"/>
    </source>
</evidence>
<name>A0A7X0Y3M2_9LIST</name>
<dbReference type="GO" id="GO:0005886">
    <property type="term" value="C:plasma membrane"/>
    <property type="evidence" value="ECO:0007669"/>
    <property type="project" value="TreeGrafter"/>
</dbReference>
<keyword evidence="7" id="KW-0829">Tyrosine-protein kinase</keyword>
<comment type="catalytic activity">
    <reaction evidence="8">
        <text>L-tyrosyl-[protein] + ATP = O-phospho-L-tyrosyl-[protein] + ADP + H(+)</text>
        <dbReference type="Rhea" id="RHEA:10596"/>
        <dbReference type="Rhea" id="RHEA-COMP:10136"/>
        <dbReference type="Rhea" id="RHEA-COMP:20101"/>
        <dbReference type="ChEBI" id="CHEBI:15378"/>
        <dbReference type="ChEBI" id="CHEBI:30616"/>
        <dbReference type="ChEBI" id="CHEBI:46858"/>
        <dbReference type="ChEBI" id="CHEBI:61978"/>
        <dbReference type="ChEBI" id="CHEBI:456216"/>
        <dbReference type="EC" id="2.7.10.2"/>
    </reaction>
</comment>
<dbReference type="Proteomes" id="UP000535908">
    <property type="component" value="Unassembled WGS sequence"/>
</dbReference>
<dbReference type="InterPro" id="IPR027417">
    <property type="entry name" value="P-loop_NTPase"/>
</dbReference>
<dbReference type="NCBIfam" id="TIGR01007">
    <property type="entry name" value="eps_fam"/>
    <property type="match status" value="1"/>
</dbReference>
<comment type="caution">
    <text evidence="10">The sequence shown here is derived from an EMBL/GenBank/DDBJ whole genome shotgun (WGS) entry which is preliminary data.</text>
</comment>
<protein>
    <recommendedName>
        <fullName evidence="2">non-specific protein-tyrosine kinase</fullName>
        <ecNumber evidence="2">2.7.10.2</ecNumber>
    </recommendedName>
</protein>
<keyword evidence="6" id="KW-0067">ATP-binding</keyword>
<dbReference type="PANTHER" id="PTHR32309">
    <property type="entry name" value="TYROSINE-PROTEIN KINASE"/>
    <property type="match status" value="1"/>
</dbReference>
<evidence type="ECO:0000256" key="5">
    <source>
        <dbReference type="ARBA" id="ARBA00022777"/>
    </source>
</evidence>
<evidence type="ECO:0000313" key="11">
    <source>
        <dbReference type="Proteomes" id="UP000535908"/>
    </source>
</evidence>
<accession>A0A7X0Y3M2</accession>
<comment type="similarity">
    <text evidence="1">Belongs to the CpsD/CapB family.</text>
</comment>
<dbReference type="AlphaFoldDB" id="A0A7X0Y3M2"/>
<dbReference type="InterPro" id="IPR025669">
    <property type="entry name" value="AAA_dom"/>
</dbReference>
<evidence type="ECO:0000256" key="2">
    <source>
        <dbReference type="ARBA" id="ARBA00011903"/>
    </source>
</evidence>
<dbReference type="Pfam" id="PF13614">
    <property type="entry name" value="AAA_31"/>
    <property type="match status" value="1"/>
</dbReference>
<evidence type="ECO:0000256" key="4">
    <source>
        <dbReference type="ARBA" id="ARBA00022741"/>
    </source>
</evidence>
<dbReference type="SUPFAM" id="SSF52540">
    <property type="entry name" value="P-loop containing nucleoside triphosphate hydrolases"/>
    <property type="match status" value="1"/>
</dbReference>
<dbReference type="InterPro" id="IPR050445">
    <property type="entry name" value="Bact_polysacc_biosynth/exp"/>
</dbReference>
<gene>
    <name evidence="10" type="ORF">HCA69_08435</name>
</gene>
<dbReference type="EMBL" id="JAARWN010000006">
    <property type="protein sequence ID" value="MBC1936390.1"/>
    <property type="molecule type" value="Genomic_DNA"/>
</dbReference>
<dbReference type="EC" id="2.7.10.2" evidence="2"/>
<reference evidence="10 11" key="1">
    <citation type="submission" date="2020-03" db="EMBL/GenBank/DDBJ databases">
        <title>Soil Listeria distribution.</title>
        <authorList>
            <person name="Liao J."/>
            <person name="Wiedmann M."/>
        </authorList>
    </citation>
    <scope>NUCLEOTIDE SEQUENCE [LARGE SCALE GENOMIC DNA]</scope>
    <source>
        <strain evidence="10 11">FSL L7-0741</strain>
    </source>
</reference>
<dbReference type="GO" id="GO:0004715">
    <property type="term" value="F:non-membrane spanning protein tyrosine kinase activity"/>
    <property type="evidence" value="ECO:0007669"/>
    <property type="project" value="UniProtKB-EC"/>
</dbReference>
<feature type="domain" description="AAA" evidence="9">
    <location>
        <begin position="40"/>
        <end position="185"/>
    </location>
</feature>